<feature type="non-terminal residue" evidence="2">
    <location>
        <position position="1"/>
    </location>
</feature>
<sequence length="33" mass="3739">SIPAEKFVFSPEYISALPAGLWEQNRYSQELAP</sequence>
<proteinExistence type="predicted"/>
<dbReference type="Proteomes" id="UP000034264">
    <property type="component" value="Unassembled WGS sequence"/>
</dbReference>
<evidence type="ECO:0000313" key="3">
    <source>
        <dbReference type="Proteomes" id="UP000034264"/>
    </source>
</evidence>
<comment type="caution">
    <text evidence="2">The sequence shown here is derived from an EMBL/GenBank/DDBJ whole genome shotgun (WGS) entry which is preliminary data.</text>
</comment>
<protein>
    <submittedName>
        <fullName evidence="2">Uncharacterized protein</fullName>
    </submittedName>
</protein>
<dbReference type="EMBL" id="LCKS01000017">
    <property type="protein sequence ID" value="KKU01728.1"/>
    <property type="molecule type" value="Genomic_DNA"/>
</dbReference>
<dbReference type="AlphaFoldDB" id="A0A0G1PC40"/>
<evidence type="ECO:0000313" key="1">
    <source>
        <dbReference type="EMBL" id="KKU01728.1"/>
    </source>
</evidence>
<evidence type="ECO:0000313" key="2">
    <source>
        <dbReference type="EMBL" id="KKU02968.1"/>
    </source>
</evidence>
<accession>A0A0G1PC40</accession>
<name>A0A0G1PC40_9BACT</name>
<organism evidence="2 3">
    <name type="scientific">Candidatus Amesbacteria bacterium GW2011_GWC2_45_19</name>
    <dbReference type="NCBI Taxonomy" id="1618366"/>
    <lineage>
        <taxon>Bacteria</taxon>
        <taxon>Candidatus Amesiibacteriota</taxon>
    </lineage>
</organism>
<dbReference type="EMBL" id="LCKS01000005">
    <property type="protein sequence ID" value="KKU02968.1"/>
    <property type="molecule type" value="Genomic_DNA"/>
</dbReference>
<gene>
    <name evidence="2" type="ORF">UX05_C0005G0045</name>
    <name evidence="1" type="ORF">UX05_C0017G0011</name>
</gene>
<reference evidence="2 3" key="1">
    <citation type="journal article" date="2015" name="Nature">
        <title>rRNA introns, odd ribosomes, and small enigmatic genomes across a large radiation of phyla.</title>
        <authorList>
            <person name="Brown C.T."/>
            <person name="Hug L.A."/>
            <person name="Thomas B.C."/>
            <person name="Sharon I."/>
            <person name="Castelle C.J."/>
            <person name="Singh A."/>
            <person name="Wilkins M.J."/>
            <person name="Williams K.H."/>
            <person name="Banfield J.F."/>
        </authorList>
    </citation>
    <scope>NUCLEOTIDE SEQUENCE [LARGE SCALE GENOMIC DNA]</scope>
</reference>